<dbReference type="Proteomes" id="UP000322244">
    <property type="component" value="Unassembled WGS sequence"/>
</dbReference>
<dbReference type="PROSITE" id="PS00552">
    <property type="entry name" value="HTH_MERR_1"/>
    <property type="match status" value="1"/>
</dbReference>
<dbReference type="InterPro" id="IPR047057">
    <property type="entry name" value="MerR_fam"/>
</dbReference>
<dbReference type="GO" id="GO:0003700">
    <property type="term" value="F:DNA-binding transcription factor activity"/>
    <property type="evidence" value="ECO:0007669"/>
    <property type="project" value="InterPro"/>
</dbReference>
<dbReference type="SMART" id="SM00422">
    <property type="entry name" value="HTH_MERR"/>
    <property type="match status" value="2"/>
</dbReference>
<name>A0A5A7SF96_9NOCA</name>
<dbReference type="CDD" id="cd04773">
    <property type="entry name" value="HTH_TioE_rpt2"/>
    <property type="match status" value="1"/>
</dbReference>
<dbReference type="AlphaFoldDB" id="A0A5A7SF96"/>
<dbReference type="RefSeq" id="WP_149428281.1">
    <property type="nucleotide sequence ID" value="NZ_VLNY01000001.1"/>
</dbReference>
<keyword evidence="4" id="KW-1185">Reference proteome</keyword>
<dbReference type="InterPro" id="IPR000551">
    <property type="entry name" value="MerR-type_HTH_dom"/>
</dbReference>
<dbReference type="Pfam" id="PF13411">
    <property type="entry name" value="MerR_1"/>
    <property type="match status" value="1"/>
</dbReference>
<evidence type="ECO:0000259" key="2">
    <source>
        <dbReference type="PROSITE" id="PS50937"/>
    </source>
</evidence>
<proteinExistence type="predicted"/>
<gene>
    <name evidence="3" type="ORF">FOY51_00635</name>
</gene>
<reference evidence="3 4" key="1">
    <citation type="submission" date="2019-07" db="EMBL/GenBank/DDBJ databases">
        <title>Rhodococcus cavernicolus sp. nov., isolated from a cave.</title>
        <authorList>
            <person name="Lee S.D."/>
        </authorList>
    </citation>
    <scope>NUCLEOTIDE SEQUENCE [LARGE SCALE GENOMIC DNA]</scope>
    <source>
        <strain evidence="3 4">C1-24</strain>
    </source>
</reference>
<evidence type="ECO:0000256" key="1">
    <source>
        <dbReference type="ARBA" id="ARBA00023125"/>
    </source>
</evidence>
<accession>A0A5A7SF96</accession>
<dbReference type="EMBL" id="VLNY01000001">
    <property type="protein sequence ID" value="KAA0024506.1"/>
    <property type="molecule type" value="Genomic_DNA"/>
</dbReference>
<dbReference type="Gene3D" id="1.10.1660.10">
    <property type="match status" value="2"/>
</dbReference>
<protein>
    <submittedName>
        <fullName evidence="3">MerR family DNA-binding transcriptional regulator</fullName>
    </submittedName>
</protein>
<dbReference type="InterPro" id="IPR009061">
    <property type="entry name" value="DNA-bd_dom_put_sf"/>
</dbReference>
<dbReference type="SUPFAM" id="SSF46955">
    <property type="entry name" value="Putative DNA-binding domain"/>
    <property type="match status" value="2"/>
</dbReference>
<comment type="caution">
    <text evidence="3">The sequence shown here is derived from an EMBL/GenBank/DDBJ whole genome shotgun (WGS) entry which is preliminary data.</text>
</comment>
<dbReference type="Pfam" id="PF00376">
    <property type="entry name" value="MerR"/>
    <property type="match status" value="1"/>
</dbReference>
<dbReference type="PROSITE" id="PS50937">
    <property type="entry name" value="HTH_MERR_2"/>
    <property type="match status" value="2"/>
</dbReference>
<evidence type="ECO:0000313" key="3">
    <source>
        <dbReference type="EMBL" id="KAA0024506.1"/>
    </source>
</evidence>
<dbReference type="OrthoDB" id="3826383at2"/>
<feature type="domain" description="HTH merR-type" evidence="2">
    <location>
        <begin position="121"/>
        <end position="190"/>
    </location>
</feature>
<feature type="domain" description="HTH merR-type" evidence="2">
    <location>
        <begin position="3"/>
        <end position="44"/>
    </location>
</feature>
<keyword evidence="1 3" id="KW-0238">DNA-binding</keyword>
<organism evidence="3 4">
    <name type="scientific">Antrihabitans cavernicola</name>
    <dbReference type="NCBI Taxonomy" id="2495913"/>
    <lineage>
        <taxon>Bacteria</taxon>
        <taxon>Bacillati</taxon>
        <taxon>Actinomycetota</taxon>
        <taxon>Actinomycetes</taxon>
        <taxon>Mycobacteriales</taxon>
        <taxon>Nocardiaceae</taxon>
        <taxon>Antrihabitans</taxon>
    </lineage>
</organism>
<evidence type="ECO:0000313" key="4">
    <source>
        <dbReference type="Proteomes" id="UP000322244"/>
    </source>
</evidence>
<dbReference type="PANTHER" id="PTHR30204">
    <property type="entry name" value="REDOX-CYCLING DRUG-SENSING TRANSCRIPTIONAL ACTIVATOR SOXR"/>
    <property type="match status" value="1"/>
</dbReference>
<dbReference type="GO" id="GO:0003677">
    <property type="term" value="F:DNA binding"/>
    <property type="evidence" value="ECO:0007669"/>
    <property type="project" value="UniProtKB-KW"/>
</dbReference>
<dbReference type="PANTHER" id="PTHR30204:SF93">
    <property type="entry name" value="HTH MERR-TYPE DOMAIN-CONTAINING PROTEIN"/>
    <property type="match status" value="1"/>
</dbReference>
<sequence>MITLRPSDLAQEHSLSTQAVRNYERDGFIPPAERTGSGYRIYTEMHRNALRTYLALVPAFGHTAGGQIMNAVHRGDLDAALRILDRGHVQSVHDRQTLDTVRKAVDHLVAESDSDSGATDSMTVGELAGRLRVTSATLRNWEAVGILTPARDVATGYRVYRAVDIRDAELAHLLRRGHYPLESIADVVRQIRSAGSTDSLARALDGWQRSVTARGVAMLFAAGELSRYLSARE</sequence>